<proteinExistence type="inferred from homology"/>
<dbReference type="InterPro" id="IPR005173">
    <property type="entry name" value="DMA"/>
</dbReference>
<dbReference type="GO" id="GO:0000978">
    <property type="term" value="F:RNA polymerase II cis-regulatory region sequence-specific DNA binding"/>
    <property type="evidence" value="ECO:0007669"/>
    <property type="project" value="TreeGrafter"/>
</dbReference>
<dbReference type="Gene3D" id="4.10.1040.10">
    <property type="entry name" value="DM DNA-binding domain"/>
    <property type="match status" value="1"/>
</dbReference>
<comment type="subcellular location">
    <subcellularLocation>
        <location evidence="6">Nucleus</location>
    </subcellularLocation>
</comment>
<dbReference type="PANTHER" id="PTHR12322">
    <property type="entry name" value="DOUBLESEX AND MAB-3 RELATED TRANSCRIPTION FACTOR DMRT"/>
    <property type="match status" value="1"/>
</dbReference>
<sequence length="394" mass="43030">MNTAGFLPFPTTVRGMRKPKCARCRNHGMVSWLKGHKRHCKFRDCTCIKCNLIAERQRVMAAQVSLKRQQAAEDAIALGLRTISGETTNLGFLPPGPVWGKFTVEGDKQEASKKSSETVANGSDSTVIINEEASTSVTENDFKATSRSEDLVVDDKPVSVPESMPEFRQCRFKQCDILSKLFPHQRKEALELVLQGCNGDLTKAIEHFLCLQDSAHNTNTKASIISSAMNAENEFASWNSTSLKECFQNQMNLRYPGSLFNMTTFSPLCAANVGCGQFPSIAAPPPFNGLIDTSNPLFHSSFYSTLPNQWNSNLRTSSSVVHLPQLFGTPSLSGSRNMLIASGQPISSIAAPRVINVGITIPKMVDSAQSIREFSVRSGEECGGSSITLPSLKQ</sequence>
<keyword evidence="9" id="KW-1185">Reference proteome</keyword>
<reference evidence="8 9" key="2">
    <citation type="submission" date="2018-11" db="EMBL/GenBank/DDBJ databases">
        <authorList>
            <consortium name="Pathogen Informatics"/>
        </authorList>
    </citation>
    <scope>NUCLEOTIDE SEQUENCE [LARGE SCALE GENOMIC DNA]</scope>
</reference>
<dbReference type="Pfam" id="PF00751">
    <property type="entry name" value="DM"/>
    <property type="match status" value="1"/>
</dbReference>
<dbReference type="WBParaSite" id="SBAD_0000176901-mRNA-1">
    <property type="protein sequence ID" value="SBAD_0000176901-mRNA-1"/>
    <property type="gene ID" value="SBAD_0000176901"/>
</dbReference>
<dbReference type="GO" id="GO:0005634">
    <property type="term" value="C:nucleus"/>
    <property type="evidence" value="ECO:0007669"/>
    <property type="project" value="UniProtKB-SubCell"/>
</dbReference>
<dbReference type="Proteomes" id="UP000270296">
    <property type="component" value="Unassembled WGS sequence"/>
</dbReference>
<feature type="domain" description="DM" evidence="7">
    <location>
        <begin position="21"/>
        <end position="68"/>
    </location>
</feature>
<evidence type="ECO:0000256" key="3">
    <source>
        <dbReference type="ARBA" id="ARBA00022833"/>
    </source>
</evidence>
<dbReference type="InterPro" id="IPR026607">
    <property type="entry name" value="DMRT"/>
</dbReference>
<dbReference type="PROSITE" id="PS40000">
    <property type="entry name" value="DM_1"/>
    <property type="match status" value="1"/>
</dbReference>
<evidence type="ECO:0000256" key="2">
    <source>
        <dbReference type="ARBA" id="ARBA00022723"/>
    </source>
</evidence>
<evidence type="ECO:0000256" key="6">
    <source>
        <dbReference type="PROSITE-ProRule" id="PRU00070"/>
    </source>
</evidence>
<dbReference type="GO" id="GO:0000981">
    <property type="term" value="F:DNA-binding transcription factor activity, RNA polymerase II-specific"/>
    <property type="evidence" value="ECO:0007669"/>
    <property type="project" value="TreeGrafter"/>
</dbReference>
<name>A0A183IDI7_9BILA</name>
<dbReference type="PANTHER" id="PTHR12322:SF118">
    <property type="entry name" value="DM DOMAIN-CONTAINING PROTEIN"/>
    <property type="match status" value="1"/>
</dbReference>
<evidence type="ECO:0000256" key="4">
    <source>
        <dbReference type="ARBA" id="ARBA00023125"/>
    </source>
</evidence>
<dbReference type="InterPro" id="IPR001275">
    <property type="entry name" value="DM_DNA-bd"/>
</dbReference>
<dbReference type="GO" id="GO:0046872">
    <property type="term" value="F:metal ion binding"/>
    <property type="evidence" value="ECO:0007669"/>
    <property type="project" value="UniProtKB-KW"/>
</dbReference>
<keyword evidence="2 6" id="KW-0479">Metal-binding</keyword>
<evidence type="ECO:0000313" key="10">
    <source>
        <dbReference type="WBParaSite" id="SBAD_0000176901-mRNA-1"/>
    </source>
</evidence>
<accession>A0A183IDI7</accession>
<dbReference type="PROSITE" id="PS50809">
    <property type="entry name" value="DM_2"/>
    <property type="match status" value="1"/>
</dbReference>
<dbReference type="FunFam" id="4.10.1040.10:FF:000001">
    <property type="entry name" value="doublesex- and mab-3-related transcription factor 1"/>
    <property type="match status" value="1"/>
</dbReference>
<evidence type="ECO:0000313" key="9">
    <source>
        <dbReference type="Proteomes" id="UP000270296"/>
    </source>
</evidence>
<dbReference type="SUPFAM" id="SSF46934">
    <property type="entry name" value="UBA-like"/>
    <property type="match status" value="1"/>
</dbReference>
<protein>
    <submittedName>
        <fullName evidence="10">DM domain-containing protein</fullName>
    </submittedName>
</protein>
<keyword evidence="3 6" id="KW-0862">Zinc</keyword>
<dbReference type="CDD" id="cd14370">
    <property type="entry name" value="CUE_DMA"/>
    <property type="match status" value="1"/>
</dbReference>
<dbReference type="AlphaFoldDB" id="A0A183IDI7"/>
<dbReference type="OrthoDB" id="6162476at2759"/>
<keyword evidence="4 6" id="KW-0238">DNA-binding</keyword>
<feature type="DNA-binding region" description="DM" evidence="6">
    <location>
        <begin position="21"/>
        <end position="68"/>
    </location>
</feature>
<evidence type="ECO:0000256" key="1">
    <source>
        <dbReference type="ARBA" id="ARBA00006834"/>
    </source>
</evidence>
<dbReference type="Pfam" id="PF03474">
    <property type="entry name" value="DMA"/>
    <property type="match status" value="1"/>
</dbReference>
<dbReference type="InterPro" id="IPR036407">
    <property type="entry name" value="DM_DNA-bd_sf"/>
</dbReference>
<dbReference type="InterPro" id="IPR009060">
    <property type="entry name" value="UBA-like_sf"/>
</dbReference>
<dbReference type="SUPFAM" id="SSF82927">
    <property type="entry name" value="Cysteine-rich DNA binding domain, (DM domain)"/>
    <property type="match status" value="1"/>
</dbReference>
<reference evidence="10" key="1">
    <citation type="submission" date="2016-06" db="UniProtKB">
        <authorList>
            <consortium name="WormBaseParasite"/>
        </authorList>
    </citation>
    <scope>IDENTIFICATION</scope>
</reference>
<evidence type="ECO:0000313" key="8">
    <source>
        <dbReference type="EMBL" id="VDO95127.1"/>
    </source>
</evidence>
<organism evidence="10">
    <name type="scientific">Soboliphyme baturini</name>
    <dbReference type="NCBI Taxonomy" id="241478"/>
    <lineage>
        <taxon>Eukaryota</taxon>
        <taxon>Metazoa</taxon>
        <taxon>Ecdysozoa</taxon>
        <taxon>Nematoda</taxon>
        <taxon>Enoplea</taxon>
        <taxon>Dorylaimia</taxon>
        <taxon>Dioctophymatida</taxon>
        <taxon>Dioctophymatoidea</taxon>
        <taxon>Soboliphymatidae</taxon>
        <taxon>Soboliphyme</taxon>
    </lineage>
</organism>
<dbReference type="EMBL" id="UZAM01006910">
    <property type="protein sequence ID" value="VDO95127.1"/>
    <property type="molecule type" value="Genomic_DNA"/>
</dbReference>
<comment type="similarity">
    <text evidence="1">Belongs to the DMRT family.</text>
</comment>
<dbReference type="GO" id="GO:0007548">
    <property type="term" value="P:sex differentiation"/>
    <property type="evidence" value="ECO:0007669"/>
    <property type="project" value="TreeGrafter"/>
</dbReference>
<evidence type="ECO:0000259" key="7">
    <source>
        <dbReference type="PROSITE" id="PS50809"/>
    </source>
</evidence>
<gene>
    <name evidence="8" type="ORF">SBAD_LOCUS1681</name>
</gene>
<keyword evidence="5 6" id="KW-0539">Nucleus</keyword>
<dbReference type="SMART" id="SM00301">
    <property type="entry name" value="DM"/>
    <property type="match status" value="1"/>
</dbReference>
<evidence type="ECO:0000256" key="5">
    <source>
        <dbReference type="ARBA" id="ARBA00023242"/>
    </source>
</evidence>